<dbReference type="GO" id="GO:0008094">
    <property type="term" value="F:ATP-dependent activity, acting on DNA"/>
    <property type="evidence" value="ECO:0007669"/>
    <property type="project" value="TreeGrafter"/>
</dbReference>
<reference evidence="7" key="1">
    <citation type="submission" date="2023-10" db="EMBL/GenBank/DDBJ databases">
        <authorList>
            <person name="Hackl T."/>
        </authorList>
    </citation>
    <scope>NUCLEOTIDE SEQUENCE</scope>
</reference>
<organism evidence="7 8">
    <name type="scientific">Anthostomella pinea</name>
    <dbReference type="NCBI Taxonomy" id="933095"/>
    <lineage>
        <taxon>Eukaryota</taxon>
        <taxon>Fungi</taxon>
        <taxon>Dikarya</taxon>
        <taxon>Ascomycota</taxon>
        <taxon>Pezizomycotina</taxon>
        <taxon>Sordariomycetes</taxon>
        <taxon>Xylariomycetidae</taxon>
        <taxon>Xylariales</taxon>
        <taxon>Xylariaceae</taxon>
        <taxon>Anthostomella</taxon>
    </lineage>
</organism>
<keyword evidence="4" id="KW-0067">ATP-binding</keyword>
<dbReference type="InterPro" id="IPR038718">
    <property type="entry name" value="SNF2-like_sf"/>
</dbReference>
<dbReference type="Proteomes" id="UP001295740">
    <property type="component" value="Unassembled WGS sequence"/>
</dbReference>
<dbReference type="PANTHER" id="PTHR45626:SF17">
    <property type="entry name" value="HELICASE-LIKE TRANSCRIPTION FACTOR"/>
    <property type="match status" value="1"/>
</dbReference>
<feature type="region of interest" description="Disordered" evidence="5">
    <location>
        <begin position="1"/>
        <end position="79"/>
    </location>
</feature>
<gene>
    <name evidence="7" type="ORF">KHLLAP_LOCUS3622</name>
</gene>
<dbReference type="InterPro" id="IPR050628">
    <property type="entry name" value="SNF2_RAD54_helicase_TF"/>
</dbReference>
<comment type="caution">
    <text evidence="7">The sequence shown here is derived from an EMBL/GenBank/DDBJ whole genome shotgun (WGS) entry which is preliminary data.</text>
</comment>
<evidence type="ECO:0000256" key="4">
    <source>
        <dbReference type="ARBA" id="ARBA00022840"/>
    </source>
</evidence>
<keyword evidence="8" id="KW-1185">Reference proteome</keyword>
<evidence type="ECO:0000256" key="1">
    <source>
        <dbReference type="ARBA" id="ARBA00022741"/>
    </source>
</evidence>
<proteinExistence type="predicted"/>
<dbReference type="SUPFAM" id="SSF52540">
    <property type="entry name" value="P-loop containing nucleoside triphosphate hydrolases"/>
    <property type="match status" value="1"/>
</dbReference>
<feature type="compositionally biased region" description="Low complexity" evidence="5">
    <location>
        <begin position="45"/>
        <end position="54"/>
    </location>
</feature>
<feature type="domain" description="SNF2 N-terminal" evidence="6">
    <location>
        <begin position="122"/>
        <end position="363"/>
    </location>
</feature>
<sequence length="371" mass="41323">MDSNQLGGTGASAPDNVAGTQRKVTGAGPSKQRRRGSGKPPGVPRTSKGKSTSSTKRKSTASTAKPRKKRNSNYTISMNKLTLRKSAHDKLASVFQLNNSMEASLTQESTPETRELDEKALGVAFMVRIERTLRKLEATPEDPEATQQRSIGGIVADEMGIEKTLQSLGCMMLVKPTKKEIATGKRTTLIVVPAGVLSQWKTEMATHTNIDPDGIATYNNNNNNMNLNSIKAQEVIFASYDQVMTDWKQEKKGNLFHLEFFRIISMRELQSLVANHFLLDHLAYKACKALKAKHKFILSGTPFQNSPKGKHPMKAPAYLAFLGIDLTEDLEIFKSKFGELGEKDTHHARVMKVLQRQMIRRDKGEFFMGRR</sequence>
<evidence type="ECO:0000256" key="5">
    <source>
        <dbReference type="SAM" id="MobiDB-lite"/>
    </source>
</evidence>
<evidence type="ECO:0000313" key="7">
    <source>
        <dbReference type="EMBL" id="CAJ2503154.1"/>
    </source>
</evidence>
<dbReference type="InterPro" id="IPR000330">
    <property type="entry name" value="SNF2_N"/>
</dbReference>
<dbReference type="GO" id="GO:0006281">
    <property type="term" value="P:DNA repair"/>
    <property type="evidence" value="ECO:0007669"/>
    <property type="project" value="TreeGrafter"/>
</dbReference>
<keyword evidence="2" id="KW-0378">Hydrolase</keyword>
<dbReference type="EMBL" id="CAUWAG010000004">
    <property type="protein sequence ID" value="CAJ2503154.1"/>
    <property type="molecule type" value="Genomic_DNA"/>
</dbReference>
<dbReference type="GO" id="GO:0016787">
    <property type="term" value="F:hydrolase activity"/>
    <property type="evidence" value="ECO:0007669"/>
    <property type="project" value="UniProtKB-KW"/>
</dbReference>
<name>A0AAI8VEG3_9PEZI</name>
<dbReference type="PANTHER" id="PTHR45626">
    <property type="entry name" value="TRANSCRIPTION TERMINATION FACTOR 2-RELATED"/>
    <property type="match status" value="1"/>
</dbReference>
<dbReference type="GO" id="GO:0005634">
    <property type="term" value="C:nucleus"/>
    <property type="evidence" value="ECO:0007669"/>
    <property type="project" value="TreeGrafter"/>
</dbReference>
<dbReference type="AlphaFoldDB" id="A0AAI8VEG3"/>
<dbReference type="Gene3D" id="3.40.50.10810">
    <property type="entry name" value="Tandem AAA-ATPase domain"/>
    <property type="match status" value="1"/>
</dbReference>
<dbReference type="InterPro" id="IPR027417">
    <property type="entry name" value="P-loop_NTPase"/>
</dbReference>
<evidence type="ECO:0000313" key="8">
    <source>
        <dbReference type="Proteomes" id="UP001295740"/>
    </source>
</evidence>
<evidence type="ECO:0000256" key="3">
    <source>
        <dbReference type="ARBA" id="ARBA00022806"/>
    </source>
</evidence>
<dbReference type="GO" id="GO:0004386">
    <property type="term" value="F:helicase activity"/>
    <property type="evidence" value="ECO:0007669"/>
    <property type="project" value="UniProtKB-KW"/>
</dbReference>
<dbReference type="Pfam" id="PF00176">
    <property type="entry name" value="SNF2-rel_dom"/>
    <property type="match status" value="1"/>
</dbReference>
<keyword evidence="1" id="KW-0547">Nucleotide-binding</keyword>
<dbReference type="GO" id="GO:0005524">
    <property type="term" value="F:ATP binding"/>
    <property type="evidence" value="ECO:0007669"/>
    <property type="project" value="UniProtKB-KW"/>
</dbReference>
<accession>A0AAI8VEG3</accession>
<keyword evidence="3" id="KW-0347">Helicase</keyword>
<feature type="compositionally biased region" description="Basic residues" evidence="5">
    <location>
        <begin position="55"/>
        <end position="71"/>
    </location>
</feature>
<evidence type="ECO:0000259" key="6">
    <source>
        <dbReference type="Pfam" id="PF00176"/>
    </source>
</evidence>
<evidence type="ECO:0000256" key="2">
    <source>
        <dbReference type="ARBA" id="ARBA00022801"/>
    </source>
</evidence>
<protein>
    <submittedName>
        <fullName evidence="7">Uu.00g105480.m01.CDS01</fullName>
    </submittedName>
</protein>